<reference evidence="3" key="1">
    <citation type="submission" date="2013-08" db="EMBL/GenBank/DDBJ databases">
        <authorList>
            <person name="Mendez C."/>
            <person name="Richter M."/>
            <person name="Ferrer M."/>
            <person name="Sanchez J."/>
        </authorList>
    </citation>
    <scope>NUCLEOTIDE SEQUENCE</scope>
</reference>
<evidence type="ECO:0000259" key="2">
    <source>
        <dbReference type="Pfam" id="PF01609"/>
    </source>
</evidence>
<sequence>TPAKSIRKRGRPKRDEQPLPPEPTRLERQTAMTLEQMLDDLPLACNVGTKKNSKGYKESWIGYKLHLDVADGQIPISCILTSASLHDSQAAIPLARLTAQRVTNLYDLSDSAYDAPLIHEQIRSLGHV</sequence>
<dbReference type="GO" id="GO:0004803">
    <property type="term" value="F:transposase activity"/>
    <property type="evidence" value="ECO:0007669"/>
    <property type="project" value="InterPro"/>
</dbReference>
<evidence type="ECO:0000313" key="3">
    <source>
        <dbReference type="EMBL" id="EQD64754.1"/>
    </source>
</evidence>
<reference evidence="3" key="2">
    <citation type="journal article" date="2014" name="ISME J.">
        <title>Microbial stratification in low pH oxic and suboxic macroscopic growths along an acid mine drainage.</title>
        <authorList>
            <person name="Mendez-Garcia C."/>
            <person name="Mesa V."/>
            <person name="Sprenger R.R."/>
            <person name="Richter M."/>
            <person name="Diez M.S."/>
            <person name="Solano J."/>
            <person name="Bargiela R."/>
            <person name="Golyshina O.V."/>
            <person name="Manteca A."/>
            <person name="Ramos J.L."/>
            <person name="Gallego J.R."/>
            <person name="Llorente I."/>
            <person name="Martins Dos Santos V.A."/>
            <person name="Jensen O.N."/>
            <person name="Pelaez A.I."/>
            <person name="Sanchez J."/>
            <person name="Ferrer M."/>
        </authorList>
    </citation>
    <scope>NUCLEOTIDE SEQUENCE</scope>
</reference>
<dbReference type="GO" id="GO:0003677">
    <property type="term" value="F:DNA binding"/>
    <property type="evidence" value="ECO:0007669"/>
    <property type="project" value="InterPro"/>
</dbReference>
<feature type="compositionally biased region" description="Basic residues" evidence="1">
    <location>
        <begin position="1"/>
        <end position="12"/>
    </location>
</feature>
<organism evidence="3">
    <name type="scientific">mine drainage metagenome</name>
    <dbReference type="NCBI Taxonomy" id="410659"/>
    <lineage>
        <taxon>unclassified sequences</taxon>
        <taxon>metagenomes</taxon>
        <taxon>ecological metagenomes</taxon>
    </lineage>
</organism>
<proteinExistence type="predicted"/>
<dbReference type="InterPro" id="IPR002559">
    <property type="entry name" value="Transposase_11"/>
</dbReference>
<dbReference type="AlphaFoldDB" id="T1CFB6"/>
<dbReference type="Pfam" id="PF01609">
    <property type="entry name" value="DDE_Tnp_1"/>
    <property type="match status" value="1"/>
</dbReference>
<feature type="non-terminal residue" evidence="3">
    <location>
        <position position="128"/>
    </location>
</feature>
<feature type="region of interest" description="Disordered" evidence="1">
    <location>
        <begin position="1"/>
        <end position="26"/>
    </location>
</feature>
<feature type="non-terminal residue" evidence="3">
    <location>
        <position position="1"/>
    </location>
</feature>
<feature type="domain" description="Transposase IS4-like" evidence="2">
    <location>
        <begin position="54"/>
        <end position="125"/>
    </location>
</feature>
<evidence type="ECO:0000256" key="1">
    <source>
        <dbReference type="SAM" id="MobiDB-lite"/>
    </source>
</evidence>
<comment type="caution">
    <text evidence="3">The sequence shown here is derived from an EMBL/GenBank/DDBJ whole genome shotgun (WGS) entry which is preliminary data.</text>
</comment>
<name>T1CFB6_9ZZZZ</name>
<gene>
    <name evidence="3" type="ORF">B1B_06600</name>
</gene>
<dbReference type="EMBL" id="AUZY01004177">
    <property type="protein sequence ID" value="EQD64754.1"/>
    <property type="molecule type" value="Genomic_DNA"/>
</dbReference>
<protein>
    <submittedName>
        <fullName evidence="3">Transposase, IS4 family protein</fullName>
    </submittedName>
</protein>
<accession>T1CFB6</accession>
<dbReference type="GO" id="GO:0006313">
    <property type="term" value="P:DNA transposition"/>
    <property type="evidence" value="ECO:0007669"/>
    <property type="project" value="InterPro"/>
</dbReference>